<protein>
    <submittedName>
        <fullName evidence="2">Uncharacterized protein</fullName>
    </submittedName>
</protein>
<name>A0AAD7CJH5_9AGAR</name>
<organism evidence="2 3">
    <name type="scientific">Roridomyces roridus</name>
    <dbReference type="NCBI Taxonomy" id="1738132"/>
    <lineage>
        <taxon>Eukaryota</taxon>
        <taxon>Fungi</taxon>
        <taxon>Dikarya</taxon>
        <taxon>Basidiomycota</taxon>
        <taxon>Agaricomycotina</taxon>
        <taxon>Agaricomycetes</taxon>
        <taxon>Agaricomycetidae</taxon>
        <taxon>Agaricales</taxon>
        <taxon>Marasmiineae</taxon>
        <taxon>Mycenaceae</taxon>
        <taxon>Roridomyces</taxon>
    </lineage>
</organism>
<comment type="caution">
    <text evidence="2">The sequence shown here is derived from an EMBL/GenBank/DDBJ whole genome shotgun (WGS) entry which is preliminary data.</text>
</comment>
<dbReference type="AlphaFoldDB" id="A0AAD7CJH5"/>
<sequence>MSLKQKQQLGEARASRRLSQGSNKENSNPSPSLAPPLSPKSAKIKTLQGRARAAEGLAFSLQQALKNTERREKTAKATILKLKQWVKEAEQDVQDAVIHGETEVRKVLKKKAADEQGWRRRLVEAERRVLDAEQYAAKSISELKDKLGVLRRVRGVLRLTRRQLDYHKQARERVRTGSRSVRHVQRMRAKSGRAYKVELRALARVLISCGCKQGRVGELMQDVARIFGVDLDRAMSCRTVRRVILEGLVAAQVQLGAEMKQTNDITMSSDSTSRRKLNYQSSHIHLRVPEKNPDGSVSLSSIPKSRFAGIASTVDHSTETSKNAWLALYNNITSTYNASPLGRRLGSLDLRLICRRLRGMCGDHANNEKALSNTFKEVKHEALLQDLGEERLRELDGQIDELRTLTQRLMGRKFDDAGGFDVYMRLSPEDKAAHDLACVHAMTRELGEEALNKLDEADRRLLTVWVWTGCCMHKDQNSFKGGNTHMTGYWKELGVPGPIRLANKETYDCDVLSEYSSLGSQVAGALSLRVAFTSSGSPSVYVPPTSDLRPPTSDLRFRPLCPYPPARILQVQLWLQAKCDAGTPVKRFDRTNKNRFQSHGGGSCELVVRRVVYREFLQAVKKLKQRPGWTNIELNVYNALDDGPTLTELCVLALYHIFFSVPYTRRVRVPEEVALNTISLGPLHAEIRDHCQKIIDDPDFILDFDDDKYELATFDGKPPFRDDVLAEIKKLHDCGKTPYLREMLVRFLQGAKSTWIRFCSEYALGGVIDGLNDSEKGAVWLPATNDRNEGGLGSYIGEMREFPTMALAIHNGMGMFRRNETQAFMDMWFEPEDHQYLMVTARNLDSAGLERERKRLQMEYNLRVLAEKDQKEAAVAEKAAEIQRRLDATVLISRVEDIFEKKMTRLQLQDQLEKLRNKWNTKTKTRIDIPKKSHIPKLADKQRALTTAFQEHLKLLASTPEEQSGASSGCQELVQDHFDEEDEEYGQLDEDAALS</sequence>
<dbReference type="Proteomes" id="UP001221142">
    <property type="component" value="Unassembled WGS sequence"/>
</dbReference>
<feature type="compositionally biased region" description="Polar residues" evidence="1">
    <location>
        <begin position="960"/>
        <end position="970"/>
    </location>
</feature>
<feature type="compositionally biased region" description="Acidic residues" evidence="1">
    <location>
        <begin position="978"/>
        <end position="995"/>
    </location>
</feature>
<evidence type="ECO:0000256" key="1">
    <source>
        <dbReference type="SAM" id="MobiDB-lite"/>
    </source>
</evidence>
<evidence type="ECO:0000313" key="3">
    <source>
        <dbReference type="Proteomes" id="UP001221142"/>
    </source>
</evidence>
<reference evidence="2" key="1">
    <citation type="submission" date="2023-03" db="EMBL/GenBank/DDBJ databases">
        <title>Massive genome expansion in bonnet fungi (Mycena s.s.) driven by repeated elements and novel gene families across ecological guilds.</title>
        <authorList>
            <consortium name="Lawrence Berkeley National Laboratory"/>
            <person name="Harder C.B."/>
            <person name="Miyauchi S."/>
            <person name="Viragh M."/>
            <person name="Kuo A."/>
            <person name="Thoen E."/>
            <person name="Andreopoulos B."/>
            <person name="Lu D."/>
            <person name="Skrede I."/>
            <person name="Drula E."/>
            <person name="Henrissat B."/>
            <person name="Morin E."/>
            <person name="Kohler A."/>
            <person name="Barry K."/>
            <person name="LaButti K."/>
            <person name="Morin E."/>
            <person name="Salamov A."/>
            <person name="Lipzen A."/>
            <person name="Mereny Z."/>
            <person name="Hegedus B."/>
            <person name="Baldrian P."/>
            <person name="Stursova M."/>
            <person name="Weitz H."/>
            <person name="Taylor A."/>
            <person name="Grigoriev I.V."/>
            <person name="Nagy L.G."/>
            <person name="Martin F."/>
            <person name="Kauserud H."/>
        </authorList>
    </citation>
    <scope>NUCLEOTIDE SEQUENCE</scope>
    <source>
        <strain evidence="2">9284</strain>
    </source>
</reference>
<gene>
    <name evidence="2" type="ORF">FB45DRAFT_1017922</name>
</gene>
<keyword evidence="3" id="KW-1185">Reference proteome</keyword>
<evidence type="ECO:0000313" key="2">
    <source>
        <dbReference type="EMBL" id="KAJ7650528.1"/>
    </source>
</evidence>
<accession>A0AAD7CJH5</accession>
<feature type="region of interest" description="Disordered" evidence="1">
    <location>
        <begin position="1"/>
        <end position="42"/>
    </location>
</feature>
<feature type="region of interest" description="Disordered" evidence="1">
    <location>
        <begin position="956"/>
        <end position="995"/>
    </location>
</feature>
<proteinExistence type="predicted"/>
<dbReference type="EMBL" id="JARKIF010000001">
    <property type="protein sequence ID" value="KAJ7650528.1"/>
    <property type="molecule type" value="Genomic_DNA"/>
</dbReference>